<evidence type="ECO:0000313" key="2">
    <source>
        <dbReference type="Proteomes" id="UP000036403"/>
    </source>
</evidence>
<dbReference type="PaxDb" id="67767-A0A0J7N476"/>
<dbReference type="EMBL" id="LBMM01010408">
    <property type="protein sequence ID" value="KMQ87485.1"/>
    <property type="molecule type" value="Genomic_DNA"/>
</dbReference>
<reference evidence="1 2" key="1">
    <citation type="submission" date="2015-04" db="EMBL/GenBank/DDBJ databases">
        <title>Lasius niger genome sequencing.</title>
        <authorList>
            <person name="Konorov E.A."/>
            <person name="Nikitin M.A."/>
            <person name="Kirill M.V."/>
            <person name="Chang P."/>
        </authorList>
    </citation>
    <scope>NUCLEOTIDE SEQUENCE [LARGE SCALE GENOMIC DNA]</scope>
    <source>
        <tissue evidence="1">Whole</tissue>
    </source>
</reference>
<keyword evidence="2" id="KW-1185">Reference proteome</keyword>
<organism evidence="1 2">
    <name type="scientific">Lasius niger</name>
    <name type="common">Black garden ant</name>
    <dbReference type="NCBI Taxonomy" id="67767"/>
    <lineage>
        <taxon>Eukaryota</taxon>
        <taxon>Metazoa</taxon>
        <taxon>Ecdysozoa</taxon>
        <taxon>Arthropoda</taxon>
        <taxon>Hexapoda</taxon>
        <taxon>Insecta</taxon>
        <taxon>Pterygota</taxon>
        <taxon>Neoptera</taxon>
        <taxon>Endopterygota</taxon>
        <taxon>Hymenoptera</taxon>
        <taxon>Apocrita</taxon>
        <taxon>Aculeata</taxon>
        <taxon>Formicoidea</taxon>
        <taxon>Formicidae</taxon>
        <taxon>Formicinae</taxon>
        <taxon>Lasius</taxon>
        <taxon>Lasius</taxon>
    </lineage>
</organism>
<sequence>MEDKPYRELVGGLIYLASATRPDLSFTASVLSRFCSRPGIAHWQLAKRVLRYIKGTMDYGITYEKNNNNMCAYVDADWRNDIDDRRSYTGNVIILAKDQLVGRQRSRDQWHYGHISVHHGSRVHGLIRNHKGYDLFERTITPHEIYRLFRQVYYYILR</sequence>
<gene>
    <name evidence="1" type="ORF">RF55_13222</name>
</gene>
<evidence type="ECO:0000313" key="1">
    <source>
        <dbReference type="EMBL" id="KMQ87485.1"/>
    </source>
</evidence>
<protein>
    <submittedName>
        <fullName evidence="1">Retrovirus-related pol polyprotein from transposon tnt 1-94</fullName>
    </submittedName>
</protein>
<dbReference type="AlphaFoldDB" id="A0A0J7N476"/>
<dbReference type="OrthoDB" id="7553993at2759"/>
<accession>A0A0J7N476</accession>
<dbReference type="PANTHER" id="PTHR11439">
    <property type="entry name" value="GAG-POL-RELATED RETROTRANSPOSON"/>
    <property type="match status" value="1"/>
</dbReference>
<proteinExistence type="predicted"/>
<dbReference type="Proteomes" id="UP000036403">
    <property type="component" value="Unassembled WGS sequence"/>
</dbReference>
<dbReference type="PANTHER" id="PTHR11439:SF483">
    <property type="entry name" value="PEPTIDE SYNTHASE GLIP-LIKE, PUTATIVE (AFU_ORTHOLOGUE AFUA_3G12920)-RELATED"/>
    <property type="match status" value="1"/>
</dbReference>
<comment type="caution">
    <text evidence="1">The sequence shown here is derived from an EMBL/GenBank/DDBJ whole genome shotgun (WGS) entry which is preliminary data.</text>
</comment>
<name>A0A0J7N476_LASNI</name>
<dbReference type="STRING" id="67767.A0A0J7N476"/>